<keyword evidence="14" id="KW-1185">Reference proteome</keyword>
<feature type="domain" description="USP" evidence="12">
    <location>
        <begin position="72"/>
        <end position="461"/>
    </location>
</feature>
<dbReference type="Gene3D" id="3.90.70.10">
    <property type="entry name" value="Cysteine proteinases"/>
    <property type="match status" value="1"/>
</dbReference>
<feature type="region of interest" description="Disordered" evidence="11">
    <location>
        <begin position="1"/>
        <end position="53"/>
    </location>
</feature>
<dbReference type="AlphaFoldDB" id="A0AAW1CM95"/>
<dbReference type="InterPro" id="IPR001394">
    <property type="entry name" value="Peptidase_C19_UCH"/>
</dbReference>
<organism evidence="13 14">
    <name type="scientific">Rhynocoris fuscipes</name>
    <dbReference type="NCBI Taxonomy" id="488301"/>
    <lineage>
        <taxon>Eukaryota</taxon>
        <taxon>Metazoa</taxon>
        <taxon>Ecdysozoa</taxon>
        <taxon>Arthropoda</taxon>
        <taxon>Hexapoda</taxon>
        <taxon>Insecta</taxon>
        <taxon>Pterygota</taxon>
        <taxon>Neoptera</taxon>
        <taxon>Paraneoptera</taxon>
        <taxon>Hemiptera</taxon>
        <taxon>Heteroptera</taxon>
        <taxon>Panheteroptera</taxon>
        <taxon>Cimicomorpha</taxon>
        <taxon>Reduviidae</taxon>
        <taxon>Harpactorinae</taxon>
        <taxon>Harpactorini</taxon>
        <taxon>Rhynocoris</taxon>
    </lineage>
</organism>
<dbReference type="SUPFAM" id="SSF54001">
    <property type="entry name" value="Cysteine proteinases"/>
    <property type="match status" value="1"/>
</dbReference>
<evidence type="ECO:0000256" key="10">
    <source>
        <dbReference type="ARBA" id="ARBA00032453"/>
    </source>
</evidence>
<dbReference type="GO" id="GO:0005829">
    <property type="term" value="C:cytosol"/>
    <property type="evidence" value="ECO:0007669"/>
    <property type="project" value="TreeGrafter"/>
</dbReference>
<dbReference type="PROSITE" id="PS50235">
    <property type="entry name" value="USP_3"/>
    <property type="match status" value="1"/>
</dbReference>
<dbReference type="PANTHER" id="PTHR24006">
    <property type="entry name" value="UBIQUITIN CARBOXYL-TERMINAL HYDROLASE"/>
    <property type="match status" value="1"/>
</dbReference>
<name>A0AAW1CM95_9HEMI</name>
<keyword evidence="7" id="KW-0788">Thiol protease</keyword>
<protein>
    <recommendedName>
        <fullName evidence="8">Ubiquitin carboxyl-terminal hydrolase 47</fullName>
        <ecNumber evidence="3">3.4.19.12</ecNumber>
    </recommendedName>
    <alternativeName>
        <fullName evidence="9">Ubiquitin thioesterase 47</fullName>
    </alternativeName>
    <alternativeName>
        <fullName evidence="10">Ubiquitin-specific-processing protease 47</fullName>
    </alternativeName>
</protein>
<dbReference type="EC" id="3.4.19.12" evidence="3"/>
<evidence type="ECO:0000313" key="14">
    <source>
        <dbReference type="Proteomes" id="UP001461498"/>
    </source>
</evidence>
<dbReference type="InterPro" id="IPR050164">
    <property type="entry name" value="Peptidase_C19"/>
</dbReference>
<keyword evidence="5" id="KW-0833">Ubl conjugation pathway</keyword>
<dbReference type="PROSITE" id="PS00972">
    <property type="entry name" value="USP_1"/>
    <property type="match status" value="1"/>
</dbReference>
<evidence type="ECO:0000259" key="12">
    <source>
        <dbReference type="PROSITE" id="PS50235"/>
    </source>
</evidence>
<dbReference type="Pfam" id="PF00443">
    <property type="entry name" value="UCH"/>
    <property type="match status" value="1"/>
</dbReference>
<evidence type="ECO:0000256" key="5">
    <source>
        <dbReference type="ARBA" id="ARBA00022786"/>
    </source>
</evidence>
<evidence type="ECO:0000256" key="8">
    <source>
        <dbReference type="ARBA" id="ARBA00026136"/>
    </source>
</evidence>
<dbReference type="InterPro" id="IPR028889">
    <property type="entry name" value="USP"/>
</dbReference>
<dbReference type="InterPro" id="IPR018200">
    <property type="entry name" value="USP_CS"/>
</dbReference>
<evidence type="ECO:0000256" key="3">
    <source>
        <dbReference type="ARBA" id="ARBA00012759"/>
    </source>
</evidence>
<dbReference type="InterPro" id="IPR045578">
    <property type="entry name" value="USP47_C"/>
</dbReference>
<evidence type="ECO:0000256" key="6">
    <source>
        <dbReference type="ARBA" id="ARBA00022801"/>
    </source>
</evidence>
<keyword evidence="4" id="KW-0645">Protease</keyword>
<dbReference type="InterPro" id="IPR038765">
    <property type="entry name" value="Papain-like_cys_pep_sf"/>
</dbReference>
<dbReference type="EMBL" id="JAPXFL010000011">
    <property type="protein sequence ID" value="KAK9499636.1"/>
    <property type="molecule type" value="Genomic_DNA"/>
</dbReference>
<feature type="region of interest" description="Disordered" evidence="11">
    <location>
        <begin position="804"/>
        <end position="833"/>
    </location>
</feature>
<evidence type="ECO:0000256" key="1">
    <source>
        <dbReference type="ARBA" id="ARBA00000707"/>
    </source>
</evidence>
<evidence type="ECO:0000256" key="7">
    <source>
        <dbReference type="ARBA" id="ARBA00022807"/>
    </source>
</evidence>
<reference evidence="13 14" key="1">
    <citation type="submission" date="2022-12" db="EMBL/GenBank/DDBJ databases">
        <title>Chromosome-level genome assembly of true bugs.</title>
        <authorList>
            <person name="Ma L."/>
            <person name="Li H."/>
        </authorList>
    </citation>
    <scope>NUCLEOTIDE SEQUENCE [LARGE SCALE GENOMIC DNA]</scope>
    <source>
        <strain evidence="13">Lab_2022b</strain>
    </source>
</reference>
<dbReference type="GO" id="GO:0016579">
    <property type="term" value="P:protein deubiquitination"/>
    <property type="evidence" value="ECO:0007669"/>
    <property type="project" value="InterPro"/>
</dbReference>
<dbReference type="GO" id="GO:0006508">
    <property type="term" value="P:proteolysis"/>
    <property type="evidence" value="ECO:0007669"/>
    <property type="project" value="UniProtKB-KW"/>
</dbReference>
<feature type="compositionally biased region" description="Polar residues" evidence="11">
    <location>
        <begin position="25"/>
        <end position="37"/>
    </location>
</feature>
<feature type="region of interest" description="Disordered" evidence="11">
    <location>
        <begin position="316"/>
        <end position="377"/>
    </location>
</feature>
<comment type="caution">
    <text evidence="13">The sequence shown here is derived from an EMBL/GenBank/DDBJ whole genome shotgun (WGS) entry which is preliminary data.</text>
</comment>
<feature type="compositionally biased region" description="Pro residues" evidence="11">
    <location>
        <begin position="39"/>
        <end position="48"/>
    </location>
</feature>
<dbReference type="CDD" id="cd02659">
    <property type="entry name" value="peptidase_C19C"/>
    <property type="match status" value="1"/>
</dbReference>
<dbReference type="EMBL" id="JAPXFL010000011">
    <property type="protein sequence ID" value="KAK9499634.1"/>
    <property type="molecule type" value="Genomic_DNA"/>
</dbReference>
<evidence type="ECO:0000256" key="9">
    <source>
        <dbReference type="ARBA" id="ARBA00029910"/>
    </source>
</evidence>
<keyword evidence="6" id="KW-0378">Hydrolase</keyword>
<dbReference type="EMBL" id="JAPXFL010000011">
    <property type="protein sequence ID" value="KAK9499635.1"/>
    <property type="molecule type" value="Genomic_DNA"/>
</dbReference>
<dbReference type="GO" id="GO:0005634">
    <property type="term" value="C:nucleus"/>
    <property type="evidence" value="ECO:0007669"/>
    <property type="project" value="TreeGrafter"/>
</dbReference>
<evidence type="ECO:0000256" key="2">
    <source>
        <dbReference type="ARBA" id="ARBA00009085"/>
    </source>
</evidence>
<dbReference type="Proteomes" id="UP001461498">
    <property type="component" value="Unassembled WGS sequence"/>
</dbReference>
<dbReference type="GO" id="GO:0004843">
    <property type="term" value="F:cysteine-type deubiquitinase activity"/>
    <property type="evidence" value="ECO:0007669"/>
    <property type="project" value="UniProtKB-EC"/>
</dbReference>
<feature type="compositionally biased region" description="Polar residues" evidence="11">
    <location>
        <begin position="811"/>
        <end position="829"/>
    </location>
</feature>
<comment type="similarity">
    <text evidence="2">Belongs to the peptidase C19 family.</text>
</comment>
<evidence type="ECO:0000256" key="11">
    <source>
        <dbReference type="SAM" id="MobiDB-lite"/>
    </source>
</evidence>
<proteinExistence type="inferred from homology"/>
<evidence type="ECO:0000313" key="13">
    <source>
        <dbReference type="EMBL" id="KAK9499636.1"/>
    </source>
</evidence>
<gene>
    <name evidence="13" type="ORF">O3M35_002645</name>
</gene>
<accession>A0AAW1CM95</accession>
<sequence>MVEGIGGSPNMIVSPTPLREDNSAEARSSQDNYSVYQLPNPPPPPLLPPASSATTLDHNFSTTLIRHETGYVGLVNQAMTCYLNSLLQALYMTPEFRNALYKWKFDESHGSSPAKCIPFQLQKLFLNLQTSSKTAVETTELTRSFGWESGEVWQQHDIQELCRVMFDALEYEFKDTEQADLINRLYQGKMIDYVKCLECGREKSREDTFLDIPLPVRPFGSTIAYGSIEEALKAFVQPETLEGNNQYFCESCDKKCNAHKGLKFSKFPYLLTLHLKRFDFDYNSLHRIKLNDKVIFPKVLDLNHFINVDNTSEDSVEGAETSVKCDDSSTADSALEEETNHVPESNINEADQEDDEGIDLSSSSGNHHENEKNRHQNIPSGPFIYELYSIMIHSGSASGGHYYAYIKDFAKDEWYCFNDQSVTTITQEDIEKTFGGGPSRAYYSGAYSSSTNAYMLMYRQIDKELNCFAMKEEEFPPHIKKILEEIKVNEEHERASRARREEMVRLTIYTIHPFTRAKLNHKLYFHNETLSEVLDQAYTQFKFENIIPKEQCRLVSYISANDHMQVSFESREYESIREILSSLTQPSNELFLETREKNKIFLPYNIGDMCLTVYQIDVDNEEVISVHQVRTSPCETLAELKKILCRAIPLPSPDINVVLGSIPISYLSNESLPLNKLISHTFNRIFISPIGPEGDLSNNFETSQLYKCVKLLQDVILLHFLIPENLEDTLERLLIPPLEDKYILENNKQSEMVSSDVNLPLTNGINVAAEEEVVFGSTGTSDQSASEDSSLTDSERTIIGEEQNDCLPESPSDSDQLSSPEAPSSTKNCDINGDTEENWDIECEPPKNFYFRATPYTIDLNQKAIRVVVDKHIDVVTLKTKLEKYVGVAGKYMRFTKSTTNSSEQGATVSSLISAPIRGEISTNLVGLKDNDRISITLHRVLGEGEQLAKLFHFSPNSSSLMSYLCEWILHRGKTVGEMKKTMLRELEKRHNLKIPLDRFRLRLKDWKTPGRVLLDNEVWNEEGSSSCTELFVEALEKPEEVNSNTVLLVFTRRLSPSTLTIGPYVEIALNSTSVQDFKNKLSEISDIPAQHIKFAFTTVVFPCDMNVFTVNNLDWDDVRRLKNCEPAGHVVYYKDDREEMKTLTKEEQLEVNSLETSNPSTPTYSYISGYSPRKEKALKIYLDTPSRRVRSVIDVD</sequence>
<dbReference type="PROSITE" id="PS00973">
    <property type="entry name" value="USP_2"/>
    <property type="match status" value="1"/>
</dbReference>
<dbReference type="PANTHER" id="PTHR24006:SF702">
    <property type="entry name" value="UBIQUITIN CARBOXYL-TERMINAL HYDROLASE 47"/>
    <property type="match status" value="1"/>
</dbReference>
<comment type="catalytic activity">
    <reaction evidence="1">
        <text>Thiol-dependent hydrolysis of ester, thioester, amide, peptide and isopeptide bonds formed by the C-terminal Gly of ubiquitin (a 76-residue protein attached to proteins as an intracellular targeting signal).</text>
        <dbReference type="EC" id="3.4.19.12"/>
    </reaction>
</comment>
<dbReference type="Pfam" id="PF19718">
    <property type="entry name" value="USP47_C"/>
    <property type="match status" value="1"/>
</dbReference>
<evidence type="ECO:0000256" key="4">
    <source>
        <dbReference type="ARBA" id="ARBA00022670"/>
    </source>
</evidence>